<protein>
    <submittedName>
        <fullName evidence="1">Uncharacterized protein</fullName>
    </submittedName>
</protein>
<organism evidence="1 2">
    <name type="scientific">Candidatus Kapaibacterium thiocyanatum</name>
    <dbReference type="NCBI Taxonomy" id="1895771"/>
    <lineage>
        <taxon>Bacteria</taxon>
        <taxon>Pseudomonadati</taxon>
        <taxon>Candidatus Kapaibacteriota</taxon>
        <taxon>Candidatus Kapaibacteriia</taxon>
        <taxon>Candidatus Kapaibacteriales</taxon>
        <taxon>Candidatus Kapaibacteriaceae</taxon>
        <taxon>Candidatus Kapaibacterium</taxon>
    </lineage>
</organism>
<reference evidence="1 2" key="1">
    <citation type="submission" date="2016-09" db="EMBL/GenBank/DDBJ databases">
        <title>Genome-resolved meta-omics ties microbial dynamics to process performance in biotechnology for thiocyanate degradation.</title>
        <authorList>
            <person name="Kantor R.S."/>
            <person name="Huddy R.J."/>
            <person name="Iyer R."/>
            <person name="Thomas B.C."/>
            <person name="Brown C.T."/>
            <person name="Anantharaman K."/>
            <person name="Tringe S."/>
            <person name="Hettich R.L."/>
            <person name="Harrison S.T."/>
            <person name="Banfield J.F."/>
        </authorList>
    </citation>
    <scope>NUCLEOTIDE SEQUENCE [LARGE SCALE GENOMIC DNA]</scope>
    <source>
        <strain evidence="1">59-99</strain>
    </source>
</reference>
<accession>A0A1M3L1Z5</accession>
<evidence type="ECO:0000313" key="1">
    <source>
        <dbReference type="EMBL" id="OJX59254.1"/>
    </source>
</evidence>
<proteinExistence type="predicted"/>
<sequence>MKRHQILQRSAWLVWLVMIFMTTWEARSQGVPEAVNFQGVARAADGSHLASTHVLLRLSITQSGTLVYAERHETETDDLGHFNLAFGTGRVESGTFTSIPWGSGELTLRIEIGVKDGPLGLMGEQRILSVPYSIYARASMYADTAGTAKDFSSTLPPSKGGTGSSDMPVAGGVVYGDGTRYRTTERGAAGQILTASEDITPRWRSLLDIVDDATLDSLAARLAPRLGRDTAFIKSVITNTIATKIIRDIVGEMLVDTDTIAYETIRDRLLVDTKLRQTIEQIVDAKVSTSAWSLRGNAGIDPATQYLGTSDAQPLVVRTSGQERMRILANGRIGIGTDTPTETLTIRGSLGIQGPLMLNGSSGSAGGILMSNGANQSPEWIPVGQPGQVLTMNGSGRPVWSAPGSGPAASPIAGTVALLAGQTLVTVNNAAITPASVITITMRDLNDSGFVFAQIVSQQAGSFNVRLSAPVPVTANASLHYIAVTP</sequence>
<gene>
    <name evidence="1" type="ORF">BGO89_02215</name>
</gene>
<dbReference type="Proteomes" id="UP000184233">
    <property type="component" value="Unassembled WGS sequence"/>
</dbReference>
<evidence type="ECO:0000313" key="2">
    <source>
        <dbReference type="Proteomes" id="UP000184233"/>
    </source>
</evidence>
<name>A0A1M3L1Z5_9BACT</name>
<dbReference type="AlphaFoldDB" id="A0A1M3L1Z5"/>
<comment type="caution">
    <text evidence="1">The sequence shown here is derived from an EMBL/GenBank/DDBJ whole genome shotgun (WGS) entry which is preliminary data.</text>
</comment>
<dbReference type="STRING" id="1895771.BGO89_02215"/>
<dbReference type="EMBL" id="MKVH01000013">
    <property type="protein sequence ID" value="OJX59254.1"/>
    <property type="molecule type" value="Genomic_DNA"/>
</dbReference>